<protein>
    <submittedName>
        <fullName evidence="1">Uncharacterized protein</fullName>
    </submittedName>
</protein>
<accession>A0A8T0FDG4</accession>
<gene>
    <name evidence="1" type="ORF">HNY73_007275</name>
</gene>
<keyword evidence="2" id="KW-1185">Reference proteome</keyword>
<organism evidence="1 2">
    <name type="scientific">Argiope bruennichi</name>
    <name type="common">Wasp spider</name>
    <name type="synonym">Aranea bruennichi</name>
    <dbReference type="NCBI Taxonomy" id="94029"/>
    <lineage>
        <taxon>Eukaryota</taxon>
        <taxon>Metazoa</taxon>
        <taxon>Ecdysozoa</taxon>
        <taxon>Arthropoda</taxon>
        <taxon>Chelicerata</taxon>
        <taxon>Arachnida</taxon>
        <taxon>Araneae</taxon>
        <taxon>Araneomorphae</taxon>
        <taxon>Entelegynae</taxon>
        <taxon>Araneoidea</taxon>
        <taxon>Araneidae</taxon>
        <taxon>Argiope</taxon>
    </lineage>
</organism>
<sequence>MEEHLDSLLERRKLALEFMRENRRFSKRCCNVVLLRDRMRKWCEDLLDDLTLIDSEDLDRSTYRSSVNYMATLIKKCWRDIEVNLTGVYKDVGWLHENLNKFEQDFIDLWWMMAEDVNKRQQRIEDFISRFHRLHLLFKEMVEAQRDWMEENQVK</sequence>
<dbReference type="Proteomes" id="UP000807504">
    <property type="component" value="Unassembled WGS sequence"/>
</dbReference>
<evidence type="ECO:0000313" key="2">
    <source>
        <dbReference type="Proteomes" id="UP000807504"/>
    </source>
</evidence>
<evidence type="ECO:0000313" key="1">
    <source>
        <dbReference type="EMBL" id="KAF8789334.1"/>
    </source>
</evidence>
<dbReference type="EMBL" id="JABXBU010000012">
    <property type="protein sequence ID" value="KAF8789334.1"/>
    <property type="molecule type" value="Genomic_DNA"/>
</dbReference>
<proteinExistence type="predicted"/>
<dbReference type="AlphaFoldDB" id="A0A8T0FDG4"/>
<name>A0A8T0FDG4_ARGBR</name>
<comment type="caution">
    <text evidence="1">The sequence shown here is derived from an EMBL/GenBank/DDBJ whole genome shotgun (WGS) entry which is preliminary data.</text>
</comment>
<reference evidence="1" key="2">
    <citation type="submission" date="2020-06" db="EMBL/GenBank/DDBJ databases">
        <authorList>
            <person name="Sheffer M."/>
        </authorList>
    </citation>
    <scope>NUCLEOTIDE SEQUENCE</scope>
</reference>
<reference evidence="1" key="1">
    <citation type="journal article" date="2020" name="bioRxiv">
        <title>Chromosome-level reference genome of the European wasp spider Argiope bruennichi: a resource for studies on range expansion and evolutionary adaptation.</title>
        <authorList>
            <person name="Sheffer M.M."/>
            <person name="Hoppe A."/>
            <person name="Krehenwinkel H."/>
            <person name="Uhl G."/>
            <person name="Kuss A.W."/>
            <person name="Jensen L."/>
            <person name="Jensen C."/>
            <person name="Gillespie R.G."/>
            <person name="Hoff K.J."/>
            <person name="Prost S."/>
        </authorList>
    </citation>
    <scope>NUCLEOTIDE SEQUENCE</scope>
</reference>